<evidence type="ECO:0000313" key="2">
    <source>
        <dbReference type="EMBL" id="KAG8079981.1"/>
    </source>
</evidence>
<reference evidence="2" key="2">
    <citation type="submission" date="2021-02" db="EMBL/GenBank/DDBJ databases">
        <authorList>
            <person name="Kimball J.A."/>
            <person name="Haas M.W."/>
            <person name="Macchietto M."/>
            <person name="Kono T."/>
            <person name="Duquette J."/>
            <person name="Shao M."/>
        </authorList>
    </citation>
    <scope>NUCLEOTIDE SEQUENCE</scope>
    <source>
        <tissue evidence="2">Fresh leaf tissue</tissue>
    </source>
</reference>
<dbReference type="AlphaFoldDB" id="A0A8J5VZ32"/>
<comment type="caution">
    <text evidence="2">The sequence shown here is derived from an EMBL/GenBank/DDBJ whole genome shotgun (WGS) entry which is preliminary data.</text>
</comment>
<keyword evidence="3" id="KW-1185">Reference proteome</keyword>
<name>A0A8J5VZ32_ZIZPA</name>
<proteinExistence type="predicted"/>
<evidence type="ECO:0000256" key="1">
    <source>
        <dbReference type="SAM" id="MobiDB-lite"/>
    </source>
</evidence>
<feature type="region of interest" description="Disordered" evidence="1">
    <location>
        <begin position="66"/>
        <end position="98"/>
    </location>
</feature>
<protein>
    <submittedName>
        <fullName evidence="2">Uncharacterized protein</fullName>
    </submittedName>
</protein>
<dbReference type="Proteomes" id="UP000729402">
    <property type="component" value="Unassembled WGS sequence"/>
</dbReference>
<gene>
    <name evidence="2" type="ORF">GUJ93_ZPchr0007g5596</name>
</gene>
<dbReference type="EMBL" id="JAAALK010000282">
    <property type="protein sequence ID" value="KAG8079981.1"/>
    <property type="molecule type" value="Genomic_DNA"/>
</dbReference>
<accession>A0A8J5VZ32</accession>
<feature type="compositionally biased region" description="Polar residues" evidence="1">
    <location>
        <begin position="73"/>
        <end position="84"/>
    </location>
</feature>
<reference evidence="2" key="1">
    <citation type="journal article" date="2021" name="bioRxiv">
        <title>Whole Genome Assembly and Annotation of Northern Wild Rice, Zizania palustris L., Supports a Whole Genome Duplication in the Zizania Genus.</title>
        <authorList>
            <person name="Haas M."/>
            <person name="Kono T."/>
            <person name="Macchietto M."/>
            <person name="Millas R."/>
            <person name="McGilp L."/>
            <person name="Shao M."/>
            <person name="Duquette J."/>
            <person name="Hirsch C.N."/>
            <person name="Kimball J."/>
        </authorList>
    </citation>
    <scope>NUCLEOTIDE SEQUENCE</scope>
    <source>
        <tissue evidence="2">Fresh leaf tissue</tissue>
    </source>
</reference>
<organism evidence="2 3">
    <name type="scientific">Zizania palustris</name>
    <name type="common">Northern wild rice</name>
    <dbReference type="NCBI Taxonomy" id="103762"/>
    <lineage>
        <taxon>Eukaryota</taxon>
        <taxon>Viridiplantae</taxon>
        <taxon>Streptophyta</taxon>
        <taxon>Embryophyta</taxon>
        <taxon>Tracheophyta</taxon>
        <taxon>Spermatophyta</taxon>
        <taxon>Magnoliopsida</taxon>
        <taxon>Liliopsida</taxon>
        <taxon>Poales</taxon>
        <taxon>Poaceae</taxon>
        <taxon>BOP clade</taxon>
        <taxon>Oryzoideae</taxon>
        <taxon>Oryzeae</taxon>
        <taxon>Zizaniinae</taxon>
        <taxon>Zizania</taxon>
    </lineage>
</organism>
<sequence>MVTRKHTSHHTTSQSQLAVVVVVAAYSPFVPYAATDPAQGVWASTCVPTPPKLLVVEQFFFAHPAKPRRGKGEQQQKLQPSYNATDDDDDTTTSSEPIELSSAQLMQVATFVQSTECVYPYAFARSLELWSSGHGGGVSNG</sequence>
<evidence type="ECO:0000313" key="3">
    <source>
        <dbReference type="Proteomes" id="UP000729402"/>
    </source>
</evidence>